<evidence type="ECO:0000313" key="2">
    <source>
        <dbReference type="EMBL" id="CAA2629598.1"/>
    </source>
</evidence>
<dbReference type="AlphaFoldDB" id="A0A7I8JFX3"/>
<feature type="region of interest" description="Disordered" evidence="1">
    <location>
        <begin position="1"/>
        <end position="22"/>
    </location>
</feature>
<accession>A0A7I8JFX3</accession>
<dbReference type="EMBL" id="CACRZD030000012">
    <property type="protein sequence ID" value="CAA6668841.1"/>
    <property type="molecule type" value="Genomic_DNA"/>
</dbReference>
<gene>
    <name evidence="2" type="ORF">SI7747_12015236</name>
</gene>
<sequence>MISAITRGWRRGRRRRARPRVTATTRQIWRMMRGRAKSRGLSFCHAPFDVAFICPKPPTERVLFLDSGGADIRHGSRHP</sequence>
<name>A0A7I8JFX3_SPIIN</name>
<protein>
    <submittedName>
        <fullName evidence="2">Uncharacterized protein</fullName>
    </submittedName>
</protein>
<evidence type="ECO:0000256" key="1">
    <source>
        <dbReference type="SAM" id="MobiDB-lite"/>
    </source>
</evidence>
<dbReference type="Proteomes" id="UP001189122">
    <property type="component" value="Unassembled WGS sequence"/>
</dbReference>
<dbReference type="EMBL" id="LR743599">
    <property type="protein sequence ID" value="CAA2629598.1"/>
    <property type="molecule type" value="Genomic_DNA"/>
</dbReference>
<evidence type="ECO:0000313" key="3">
    <source>
        <dbReference type="Proteomes" id="UP001189122"/>
    </source>
</evidence>
<proteinExistence type="predicted"/>
<reference evidence="2 3" key="1">
    <citation type="submission" date="2019-12" db="EMBL/GenBank/DDBJ databases">
        <authorList>
            <person name="Scholz U."/>
            <person name="Mascher M."/>
            <person name="Fiebig A."/>
        </authorList>
    </citation>
    <scope>NUCLEOTIDE SEQUENCE</scope>
</reference>
<feature type="compositionally biased region" description="Basic residues" evidence="1">
    <location>
        <begin position="8"/>
        <end position="19"/>
    </location>
</feature>
<organism evidence="2">
    <name type="scientific">Spirodela intermedia</name>
    <name type="common">Intermediate duckweed</name>
    <dbReference type="NCBI Taxonomy" id="51605"/>
    <lineage>
        <taxon>Eukaryota</taxon>
        <taxon>Viridiplantae</taxon>
        <taxon>Streptophyta</taxon>
        <taxon>Embryophyta</taxon>
        <taxon>Tracheophyta</taxon>
        <taxon>Spermatophyta</taxon>
        <taxon>Magnoliopsida</taxon>
        <taxon>Liliopsida</taxon>
        <taxon>Araceae</taxon>
        <taxon>Lemnoideae</taxon>
        <taxon>Spirodela</taxon>
    </lineage>
</organism>
<keyword evidence="3" id="KW-1185">Reference proteome</keyword>